<protein>
    <recommendedName>
        <fullName evidence="8">HMG box domain-containing protein</fullName>
    </recommendedName>
</protein>
<dbReference type="PANTHER" id="PTHR46261">
    <property type="entry name" value="HIGH MOBILITY GROUP B PROTEIN 4-RELATED"/>
    <property type="match status" value="1"/>
</dbReference>
<sequence length="288" mass="32813">MEAEGGEANFPAQSIMEMDGEARSGSNAETRSSELLKIPSAFFIFMEDYIKNNHAENQKMNDALKAAKDGWDSLSLYTRLRYFSNSVMYHVNTRQDLVEWPQEPAEETDEEYDADSEKSALTPLLIFLANQFPHSSDSNYVAVIDAILVKWQSLPEMEKKPYLLVASKRLAEYEKNFIAEMEKQLIAHEDCPLLQEFESPVATGLTTYLFDSLQECHIQDKKITPDDVLSFVGRWETSLSSPEKSPFFTKAKEKMKQFENGCLSYLKNVPLTPPKSMVKRLSTIGVFD</sequence>
<dbReference type="InterPro" id="IPR036910">
    <property type="entry name" value="HMG_box_dom_sf"/>
</dbReference>
<comment type="similarity">
    <text evidence="2">Belongs to the HMGB family.</text>
</comment>
<keyword evidence="7" id="KW-1185">Reference proteome</keyword>
<keyword evidence="3" id="KW-0238">DNA-binding</keyword>
<dbReference type="Proteomes" id="UP000029121">
    <property type="component" value="Unassembled WGS sequence"/>
</dbReference>
<name>R0GMH6_9BRAS</name>
<dbReference type="GO" id="GO:0003677">
    <property type="term" value="F:DNA binding"/>
    <property type="evidence" value="ECO:0007669"/>
    <property type="project" value="UniProtKB-KW"/>
</dbReference>
<keyword evidence="4" id="KW-0539">Nucleus</keyword>
<reference evidence="7" key="1">
    <citation type="journal article" date="2013" name="Nat. Genet.">
        <title>The Capsella rubella genome and the genomic consequences of rapid mating system evolution.</title>
        <authorList>
            <person name="Slotte T."/>
            <person name="Hazzouri K.M."/>
            <person name="Agren J.A."/>
            <person name="Koenig D."/>
            <person name="Maumus F."/>
            <person name="Guo Y.L."/>
            <person name="Steige K."/>
            <person name="Platts A.E."/>
            <person name="Escobar J.S."/>
            <person name="Newman L.K."/>
            <person name="Wang W."/>
            <person name="Mandakova T."/>
            <person name="Vello E."/>
            <person name="Smith L.M."/>
            <person name="Henz S.R."/>
            <person name="Steffen J."/>
            <person name="Takuno S."/>
            <person name="Brandvain Y."/>
            <person name="Coop G."/>
            <person name="Andolfatto P."/>
            <person name="Hu T.T."/>
            <person name="Blanchette M."/>
            <person name="Clark R.M."/>
            <person name="Quesneville H."/>
            <person name="Nordborg M."/>
            <person name="Gaut B.S."/>
            <person name="Lysak M.A."/>
            <person name="Jenkins J."/>
            <person name="Grimwood J."/>
            <person name="Chapman J."/>
            <person name="Prochnik S."/>
            <person name="Shu S."/>
            <person name="Rokhsar D."/>
            <person name="Schmutz J."/>
            <person name="Weigel D."/>
            <person name="Wright S.I."/>
        </authorList>
    </citation>
    <scope>NUCLEOTIDE SEQUENCE [LARGE SCALE GENOMIC DNA]</scope>
    <source>
        <strain evidence="7">cv. Monte Gargano</strain>
    </source>
</reference>
<evidence type="ECO:0000256" key="4">
    <source>
        <dbReference type="ARBA" id="ARBA00023242"/>
    </source>
</evidence>
<proteinExistence type="inferred from homology"/>
<accession>R0GMH6</accession>
<dbReference type="GO" id="GO:0005634">
    <property type="term" value="C:nucleus"/>
    <property type="evidence" value="ECO:0007669"/>
    <property type="project" value="UniProtKB-SubCell"/>
</dbReference>
<dbReference type="InterPro" id="IPR031061">
    <property type="entry name" value="HMGB_plant"/>
</dbReference>
<gene>
    <name evidence="6" type="ORF">CARUB_v10009920mg</name>
</gene>
<dbReference type="SUPFAM" id="SSF47095">
    <property type="entry name" value="HMG-box"/>
    <property type="match status" value="1"/>
</dbReference>
<organism evidence="6 7">
    <name type="scientific">Capsella rubella</name>
    <dbReference type="NCBI Taxonomy" id="81985"/>
    <lineage>
        <taxon>Eukaryota</taxon>
        <taxon>Viridiplantae</taxon>
        <taxon>Streptophyta</taxon>
        <taxon>Embryophyta</taxon>
        <taxon>Tracheophyta</taxon>
        <taxon>Spermatophyta</taxon>
        <taxon>Magnoliopsida</taxon>
        <taxon>eudicotyledons</taxon>
        <taxon>Gunneridae</taxon>
        <taxon>Pentapetalae</taxon>
        <taxon>rosids</taxon>
        <taxon>malvids</taxon>
        <taxon>Brassicales</taxon>
        <taxon>Brassicaceae</taxon>
        <taxon>Camelineae</taxon>
        <taxon>Capsella</taxon>
    </lineage>
</organism>
<feature type="region of interest" description="Disordered" evidence="5">
    <location>
        <begin position="1"/>
        <end position="31"/>
    </location>
</feature>
<evidence type="ECO:0000313" key="6">
    <source>
        <dbReference type="EMBL" id="EOA36966.1"/>
    </source>
</evidence>
<evidence type="ECO:0008006" key="8">
    <source>
        <dbReference type="Google" id="ProtNLM"/>
    </source>
</evidence>
<dbReference type="OrthoDB" id="10557923at2759"/>
<evidence type="ECO:0000256" key="5">
    <source>
        <dbReference type="SAM" id="MobiDB-lite"/>
    </source>
</evidence>
<comment type="subcellular location">
    <subcellularLocation>
        <location evidence="1">Nucleus</location>
    </subcellularLocation>
</comment>
<evidence type="ECO:0000313" key="7">
    <source>
        <dbReference type="Proteomes" id="UP000029121"/>
    </source>
</evidence>
<dbReference type="KEGG" id="crb:17897093"/>
<evidence type="ECO:0000256" key="1">
    <source>
        <dbReference type="ARBA" id="ARBA00004123"/>
    </source>
</evidence>
<dbReference type="PANTHER" id="PTHR46261:SF18">
    <property type="entry name" value="DNA-BINDING PROTEIN MNB1B"/>
    <property type="match status" value="1"/>
</dbReference>
<evidence type="ECO:0000256" key="2">
    <source>
        <dbReference type="ARBA" id="ARBA00008774"/>
    </source>
</evidence>
<dbReference type="Gene3D" id="1.10.30.10">
    <property type="entry name" value="High mobility group box domain"/>
    <property type="match status" value="1"/>
</dbReference>
<dbReference type="EMBL" id="KB870805">
    <property type="protein sequence ID" value="EOA36966.1"/>
    <property type="molecule type" value="Genomic_DNA"/>
</dbReference>
<dbReference type="AlphaFoldDB" id="R0GMH6"/>
<evidence type="ECO:0000256" key="3">
    <source>
        <dbReference type="ARBA" id="ARBA00023125"/>
    </source>
</evidence>